<dbReference type="InterPro" id="IPR016040">
    <property type="entry name" value="NAD(P)-bd_dom"/>
</dbReference>
<protein>
    <submittedName>
        <fullName evidence="3">NAD(P)H-binding protein</fullName>
    </submittedName>
</protein>
<dbReference type="PANTHER" id="PTHR12126">
    <property type="entry name" value="NADH-UBIQUINONE OXIDOREDUCTASE 39 KDA SUBUNIT-RELATED"/>
    <property type="match status" value="1"/>
</dbReference>
<evidence type="ECO:0000313" key="3">
    <source>
        <dbReference type="EMBL" id="MDR8019683.1"/>
    </source>
</evidence>
<evidence type="ECO:0000256" key="1">
    <source>
        <dbReference type="SAM" id="MobiDB-lite"/>
    </source>
</evidence>
<gene>
    <name evidence="3" type="ORF">RIL96_08920</name>
</gene>
<dbReference type="InterPro" id="IPR036291">
    <property type="entry name" value="NAD(P)-bd_dom_sf"/>
</dbReference>
<dbReference type="SUPFAM" id="SSF51735">
    <property type="entry name" value="NAD(P)-binding Rossmann-fold domains"/>
    <property type="match status" value="1"/>
</dbReference>
<organism evidence="3 4">
    <name type="scientific">Nesterenkonia aerolata</name>
    <dbReference type="NCBI Taxonomy" id="3074079"/>
    <lineage>
        <taxon>Bacteria</taxon>
        <taxon>Bacillati</taxon>
        <taxon>Actinomycetota</taxon>
        <taxon>Actinomycetes</taxon>
        <taxon>Micrococcales</taxon>
        <taxon>Micrococcaceae</taxon>
        <taxon>Nesterenkonia</taxon>
    </lineage>
</organism>
<comment type="caution">
    <text evidence="3">The sequence shown here is derived from an EMBL/GenBank/DDBJ whole genome shotgun (WGS) entry which is preliminary data.</text>
</comment>
<keyword evidence="4" id="KW-1185">Reference proteome</keyword>
<dbReference type="EMBL" id="JAVKGR010000010">
    <property type="protein sequence ID" value="MDR8019683.1"/>
    <property type="molecule type" value="Genomic_DNA"/>
</dbReference>
<dbReference type="Pfam" id="PF13460">
    <property type="entry name" value="NAD_binding_10"/>
    <property type="match status" value="1"/>
</dbReference>
<evidence type="ECO:0000259" key="2">
    <source>
        <dbReference type="Pfam" id="PF13460"/>
    </source>
</evidence>
<proteinExistence type="predicted"/>
<reference evidence="3 4" key="1">
    <citation type="submission" date="2023-09" db="EMBL/GenBank/DDBJ databases">
        <title>Description of three actinobacteria isolated from air of manufacturing shop in a pharmaceutical factory.</title>
        <authorList>
            <person name="Zhang D.-F."/>
        </authorList>
    </citation>
    <scope>NUCLEOTIDE SEQUENCE [LARGE SCALE GENOMIC DNA]</scope>
    <source>
        <strain evidence="3 4">LY-0111</strain>
    </source>
</reference>
<dbReference type="Proteomes" id="UP001251870">
    <property type="component" value="Unassembled WGS sequence"/>
</dbReference>
<sequence>MRIVVAGATGTIGRRIGEELRRRGHEVVPLSRGLGVDVSTGAGLDTAMAGADAVVDALNIETLSGRRAAKFFTTCARQLTAAAQKVGVSRIVCVSIAGAANPQVHRLFGYYRGKAAQERAYADADVDTTIVLSTQWFELMDDVVRRASLGPVTVLPTMRMAPLTAAGAAEFVVDEIEDSRAGDRCIAVKGPEEMTTLEVVRRILDARGEMSGRRPKVLRELPYLGRATANGGLIPEEATVDPTTLEEWLRQDPPR</sequence>
<dbReference type="RefSeq" id="WP_310548676.1">
    <property type="nucleotide sequence ID" value="NZ_JAVKGR010000010.1"/>
</dbReference>
<feature type="domain" description="NAD(P)-binding" evidence="2">
    <location>
        <begin position="36"/>
        <end position="132"/>
    </location>
</feature>
<dbReference type="Gene3D" id="3.40.50.720">
    <property type="entry name" value="NAD(P)-binding Rossmann-like Domain"/>
    <property type="match status" value="1"/>
</dbReference>
<feature type="region of interest" description="Disordered" evidence="1">
    <location>
        <begin position="234"/>
        <end position="255"/>
    </location>
</feature>
<dbReference type="PANTHER" id="PTHR12126:SF11">
    <property type="entry name" value="NADH DEHYDROGENASE [UBIQUINONE] 1 ALPHA SUBCOMPLEX SUBUNIT 9, MITOCHONDRIAL"/>
    <property type="match status" value="1"/>
</dbReference>
<dbReference type="InterPro" id="IPR051207">
    <property type="entry name" value="ComplexI_NDUFA9_subunit"/>
</dbReference>
<name>A0ABU2DT57_9MICC</name>
<evidence type="ECO:0000313" key="4">
    <source>
        <dbReference type="Proteomes" id="UP001251870"/>
    </source>
</evidence>
<accession>A0ABU2DT57</accession>